<reference evidence="2" key="1">
    <citation type="journal article" date="2019" name="Philos. Trans. R. Soc. Lond., B, Biol. Sci.">
        <title>Targeted metagenomic recovery of four divergent viruses reveals shared and distinctive characteristics of giant viruses of marine eukaryotes.</title>
        <authorList>
            <person name="Needham D.M."/>
            <person name="Poirier C."/>
            <person name="Hehenberger E."/>
            <person name="Jimenez V."/>
            <person name="Swalwell J.E."/>
            <person name="Santoro A.E."/>
            <person name="Worden A.Z."/>
        </authorList>
    </citation>
    <scope>NUCLEOTIDE SEQUENCE</scope>
    <source>
        <strain evidence="2">OPacV-421</strain>
    </source>
</reference>
<keyword evidence="1" id="KW-1133">Transmembrane helix</keyword>
<protein>
    <submittedName>
        <fullName evidence="2">Uncharacterized protein</fullName>
    </submittedName>
</protein>
<name>A0A5J6VL21_9VIRU</name>
<sequence>MLKKKNIIIIIIIIIIVILILNSSFLINNKIFPRIAILIITAKSDRWNNEKRVWKKYGDTYPNIDCFFIECNNTEGMQTIVSNCKESYVPGIYQKSLDSLKKVGDNYDFYIRGNLSTFYIFEYLTDYVKKLPQNIPIYTGDASWHSPAQGRIHNPPASCHSYECDWQRNGVAGTAILLNKRARKLLLKYGFDKKYYNSKRPDDHVIRNVFKDLNIPSIYNESGLLYLWDFNLSFDDNFKQFKKHKYLFIRLKHENIDNYNKITNKLLNYFYK</sequence>
<accession>A0A5J6VL21</accession>
<feature type="transmembrane region" description="Helical" evidence="1">
    <location>
        <begin position="7"/>
        <end position="27"/>
    </location>
</feature>
<keyword evidence="1" id="KW-0472">Membrane</keyword>
<evidence type="ECO:0000256" key="1">
    <source>
        <dbReference type="SAM" id="Phobius"/>
    </source>
</evidence>
<evidence type="ECO:0000313" key="2">
    <source>
        <dbReference type="EMBL" id="QFG74936.1"/>
    </source>
</evidence>
<proteinExistence type="predicted"/>
<dbReference type="EMBL" id="MN448295">
    <property type="protein sequence ID" value="QFG74936.1"/>
    <property type="molecule type" value="Genomic_DNA"/>
</dbReference>
<keyword evidence="1" id="KW-0812">Transmembrane</keyword>
<organism evidence="2">
    <name type="scientific">Megaviridae environmental sample</name>
    <dbReference type="NCBI Taxonomy" id="1737588"/>
    <lineage>
        <taxon>Viruses</taxon>
        <taxon>Varidnaviria</taxon>
        <taxon>Bamfordvirae</taxon>
        <taxon>Nucleocytoviricota</taxon>
        <taxon>Megaviricetes</taxon>
        <taxon>Imitervirales</taxon>
        <taxon>Mimiviridae</taxon>
        <taxon>environmental samples</taxon>
    </lineage>
</organism>